<dbReference type="EMBL" id="GIIL01008044">
    <property type="protein sequence ID" value="NOV51770.1"/>
    <property type="molecule type" value="Transcribed_RNA"/>
</dbReference>
<evidence type="ECO:0000256" key="3">
    <source>
        <dbReference type="ARBA" id="ARBA00022553"/>
    </source>
</evidence>
<organism evidence="12">
    <name type="scientific">Xenopsylla cheopis</name>
    <name type="common">Oriental rat flea</name>
    <name type="synonym">Pulex cheopis</name>
    <dbReference type="NCBI Taxonomy" id="163159"/>
    <lineage>
        <taxon>Eukaryota</taxon>
        <taxon>Metazoa</taxon>
        <taxon>Ecdysozoa</taxon>
        <taxon>Arthropoda</taxon>
        <taxon>Hexapoda</taxon>
        <taxon>Insecta</taxon>
        <taxon>Pterygota</taxon>
        <taxon>Neoptera</taxon>
        <taxon>Endopterygota</taxon>
        <taxon>Siphonaptera</taxon>
        <taxon>Pulicidae</taxon>
        <taxon>Xenopsyllinae</taxon>
        <taxon>Xenopsylla</taxon>
    </lineage>
</organism>
<dbReference type="GO" id="GO:0004035">
    <property type="term" value="F:alkaline phosphatase activity"/>
    <property type="evidence" value="ECO:0007669"/>
    <property type="project" value="UniProtKB-EC"/>
</dbReference>
<dbReference type="Pfam" id="PF00245">
    <property type="entry name" value="Alk_phosphatase"/>
    <property type="match status" value="1"/>
</dbReference>
<dbReference type="PANTHER" id="PTHR11596:SF5">
    <property type="entry name" value="ALKALINE PHOSPHATASE"/>
    <property type="match status" value="1"/>
</dbReference>
<sequence length="411" mass="45221">MKTQWIVLGALSVILSGLLIAYYCEANGDYFEDKNHWFTSARSELKLALNLEIKNQHAKSAILFVGDGMGPNTVTASRILKHGESGLLAFEKFPHIGLLKTYCVDKQVPDSASTATALFCGSKTNYETLGVDANVELKDCMASMQPQSRLESIISWAQKNGKSTGFVTTTRVTHATPSALYSHTADRRWECEAKMNNITGDCEDIAVQLVRREPGRNINVIMGGGRQCMVSNSNGSDADPIDTWACFSKDGRNLISEWKTDKEERKLQYAVVQNTGELQNVDTSNTDYVLGIFANGHLKYEVERDKSLKGMPSLKSMTDAAIKILQKNKNGYILVVEGGLIDQAHHRGTASRALFETLALDDAVASAVELTKPQDDTLIVVTSDHSHTLSINGYPKRGNHILVSRSIHIHT</sequence>
<evidence type="ECO:0000256" key="9">
    <source>
        <dbReference type="PIRSR" id="PIRSR601952-2"/>
    </source>
</evidence>
<dbReference type="AlphaFoldDB" id="A0A6M2E1K4"/>
<dbReference type="SUPFAM" id="SSF53649">
    <property type="entry name" value="Alkaline phosphatase-like"/>
    <property type="match status" value="1"/>
</dbReference>
<comment type="cofactor">
    <cofactor evidence="9">
        <name>Mg(2+)</name>
        <dbReference type="ChEBI" id="CHEBI:18420"/>
    </cofactor>
    <text evidence="9">Binds 1 Mg(2+) ion.</text>
</comment>
<dbReference type="InterPro" id="IPR018299">
    <property type="entry name" value="Alkaline_phosphatase_AS"/>
</dbReference>
<dbReference type="InterPro" id="IPR017850">
    <property type="entry name" value="Alkaline_phosphatase_core_sf"/>
</dbReference>
<comment type="catalytic activity">
    <reaction evidence="11">
        <text>a phosphate monoester + H2O = an alcohol + phosphate</text>
        <dbReference type="Rhea" id="RHEA:15017"/>
        <dbReference type="ChEBI" id="CHEBI:15377"/>
        <dbReference type="ChEBI" id="CHEBI:30879"/>
        <dbReference type="ChEBI" id="CHEBI:43474"/>
        <dbReference type="ChEBI" id="CHEBI:67140"/>
        <dbReference type="EC" id="3.1.3.1"/>
    </reaction>
</comment>
<feature type="binding site" evidence="9">
    <location>
        <position position="337"/>
    </location>
    <ligand>
        <name>Mg(2+)</name>
        <dbReference type="ChEBI" id="CHEBI:18420"/>
    </ligand>
</feature>
<feature type="active site" description="Phosphoserine intermediate" evidence="8">
    <location>
        <position position="111"/>
    </location>
</feature>
<feature type="binding site" evidence="9">
    <location>
        <position position="67"/>
    </location>
    <ligand>
        <name>Mg(2+)</name>
        <dbReference type="ChEBI" id="CHEBI:18420"/>
    </ligand>
</feature>
<evidence type="ECO:0000256" key="11">
    <source>
        <dbReference type="RuleBase" id="RU003947"/>
    </source>
</evidence>
<dbReference type="GO" id="GO:0046872">
    <property type="term" value="F:metal ion binding"/>
    <property type="evidence" value="ECO:0007669"/>
    <property type="project" value="UniProtKB-KW"/>
</dbReference>
<keyword evidence="6 9" id="KW-0862">Zinc</keyword>
<keyword evidence="4 9" id="KW-0479">Metal-binding</keyword>
<feature type="binding site" evidence="9">
    <location>
        <position position="176"/>
    </location>
    <ligand>
        <name>Mg(2+)</name>
        <dbReference type="ChEBI" id="CHEBI:18420"/>
    </ligand>
</feature>
<accession>A0A6M2E1K4</accession>
<keyword evidence="3" id="KW-0597">Phosphoprotein</keyword>
<dbReference type="PANTHER" id="PTHR11596">
    <property type="entry name" value="ALKALINE PHOSPHATASE"/>
    <property type="match status" value="1"/>
</dbReference>
<proteinExistence type="inferred from homology"/>
<evidence type="ECO:0000256" key="10">
    <source>
        <dbReference type="RuleBase" id="RU003946"/>
    </source>
</evidence>
<dbReference type="Gene3D" id="3.40.720.10">
    <property type="entry name" value="Alkaline Phosphatase, subunit A"/>
    <property type="match status" value="1"/>
</dbReference>
<dbReference type="PRINTS" id="PR00113">
    <property type="entry name" value="ALKPHPHTASE"/>
</dbReference>
<evidence type="ECO:0000256" key="5">
    <source>
        <dbReference type="ARBA" id="ARBA00022801"/>
    </source>
</evidence>
<dbReference type="InterPro" id="IPR001952">
    <property type="entry name" value="Alkaline_phosphatase"/>
</dbReference>
<name>A0A6M2E1K4_XENCH</name>
<dbReference type="EC" id="3.1.3.1" evidence="2 11"/>
<evidence type="ECO:0000256" key="8">
    <source>
        <dbReference type="PIRSR" id="PIRSR601952-1"/>
    </source>
</evidence>
<dbReference type="CDD" id="cd16012">
    <property type="entry name" value="ALP"/>
    <property type="match status" value="1"/>
</dbReference>
<keyword evidence="7 9" id="KW-0460">Magnesium</keyword>
<keyword evidence="5 11" id="KW-0378">Hydrolase</keyword>
<evidence type="ECO:0000256" key="2">
    <source>
        <dbReference type="ARBA" id="ARBA00012647"/>
    </source>
</evidence>
<evidence type="ECO:0000256" key="1">
    <source>
        <dbReference type="ARBA" id="ARBA00005984"/>
    </source>
</evidence>
<feature type="binding site" evidence="9">
    <location>
        <position position="342"/>
    </location>
    <ligand>
        <name>Zn(2+)</name>
        <dbReference type="ChEBI" id="CHEBI:29105"/>
        <label>2</label>
    </ligand>
</feature>
<comment type="similarity">
    <text evidence="1 10">Belongs to the alkaline phosphatase family.</text>
</comment>
<evidence type="ECO:0000256" key="4">
    <source>
        <dbReference type="ARBA" id="ARBA00022723"/>
    </source>
</evidence>
<dbReference type="SMART" id="SM00098">
    <property type="entry name" value="alkPPc"/>
    <property type="match status" value="1"/>
</dbReference>
<feature type="binding site" evidence="9">
    <location>
        <position position="384"/>
    </location>
    <ligand>
        <name>Zn(2+)</name>
        <dbReference type="ChEBI" id="CHEBI:29105"/>
        <label>2</label>
    </ligand>
</feature>
<protein>
    <recommendedName>
        <fullName evidence="2 11">Alkaline phosphatase</fullName>
        <ecNumber evidence="2 11">3.1.3.1</ecNumber>
    </recommendedName>
</protein>
<evidence type="ECO:0000313" key="12">
    <source>
        <dbReference type="EMBL" id="NOV51770.1"/>
    </source>
</evidence>
<feature type="binding site" evidence="9">
    <location>
        <position position="67"/>
    </location>
    <ligand>
        <name>Zn(2+)</name>
        <dbReference type="ChEBI" id="CHEBI:29105"/>
        <label>2</label>
    </ligand>
</feature>
<evidence type="ECO:0000256" key="6">
    <source>
        <dbReference type="ARBA" id="ARBA00022833"/>
    </source>
</evidence>
<dbReference type="PROSITE" id="PS00123">
    <property type="entry name" value="ALKALINE_PHOSPHATASE"/>
    <property type="match status" value="1"/>
</dbReference>
<comment type="cofactor">
    <cofactor evidence="9">
        <name>Zn(2+)</name>
        <dbReference type="ChEBI" id="CHEBI:29105"/>
    </cofactor>
    <text evidence="9">Binds 2 Zn(2+) ions.</text>
</comment>
<feature type="binding site" evidence="9">
    <location>
        <position position="174"/>
    </location>
    <ligand>
        <name>Mg(2+)</name>
        <dbReference type="ChEBI" id="CHEBI:18420"/>
    </ligand>
</feature>
<feature type="binding site" evidence="9">
    <location>
        <position position="346"/>
    </location>
    <ligand>
        <name>Zn(2+)</name>
        <dbReference type="ChEBI" id="CHEBI:29105"/>
        <label>2</label>
    </ligand>
</feature>
<feature type="binding site" evidence="9">
    <location>
        <position position="385"/>
    </location>
    <ligand>
        <name>Zn(2+)</name>
        <dbReference type="ChEBI" id="CHEBI:29105"/>
        <label>2</label>
    </ligand>
</feature>
<evidence type="ECO:0000256" key="7">
    <source>
        <dbReference type="ARBA" id="ARBA00022842"/>
    </source>
</evidence>
<reference evidence="12" key="1">
    <citation type="submission" date="2020-03" db="EMBL/GenBank/DDBJ databases">
        <title>Transcriptomic Profiling of the Digestive Tract of the Rat Flea, Xenopsylla cheopis, Following Blood Feeding and Infection with Yersinia pestis.</title>
        <authorList>
            <person name="Bland D.M."/>
            <person name="Martens C.A."/>
            <person name="Virtaneva K."/>
            <person name="Kanakabandi K."/>
            <person name="Long D."/>
            <person name="Rosenke R."/>
            <person name="Saturday G.A."/>
            <person name="Hoyt F.H."/>
            <person name="Bruno D.P."/>
            <person name="Ribeiro J.M.C."/>
            <person name="Hinnebusch J."/>
        </authorList>
    </citation>
    <scope>NUCLEOTIDE SEQUENCE</scope>
</reference>